<dbReference type="InterPro" id="IPR002656">
    <property type="entry name" value="Acyl_transf_3_dom"/>
</dbReference>
<dbReference type="PANTHER" id="PTHR23028:SF53">
    <property type="entry name" value="ACYL_TRANSF_3 DOMAIN-CONTAINING PROTEIN"/>
    <property type="match status" value="1"/>
</dbReference>
<keyword evidence="2" id="KW-1003">Cell membrane</keyword>
<reference evidence="10 11" key="1">
    <citation type="journal article" date="2012" name="J. Bacteriol.">
        <title>Genome sequence of Lactobacillus mucosae LM1, isolated from piglet feces.</title>
        <authorList>
            <person name="Lee J.H."/>
            <person name="Valeriano V.D."/>
            <person name="Shin Y.R."/>
            <person name="Chae J.P."/>
            <person name="Kim G.B."/>
            <person name="Ham J.S."/>
            <person name="Chun J."/>
            <person name="Kang D.K."/>
        </authorList>
    </citation>
    <scope>NUCLEOTIDE SEQUENCE [LARGE SCALE GENOMIC DNA]</scope>
    <source>
        <strain evidence="10 11">LM1</strain>
    </source>
</reference>
<gene>
    <name evidence="10" type="ORF">LBLM1_08985</name>
</gene>
<comment type="subcellular location">
    <subcellularLocation>
        <location evidence="1">Cell membrane</location>
        <topology evidence="1">Multi-pass membrane protein</topology>
    </subcellularLocation>
</comment>
<feature type="transmembrane region" description="Helical" evidence="8">
    <location>
        <begin position="376"/>
        <end position="395"/>
    </location>
</feature>
<dbReference type="InterPro" id="IPR036514">
    <property type="entry name" value="SGNH_hydro_sf"/>
</dbReference>
<keyword evidence="6 8" id="KW-0472">Membrane</keyword>
<dbReference type="GO" id="GO:0016747">
    <property type="term" value="F:acyltransferase activity, transferring groups other than amino-acyl groups"/>
    <property type="evidence" value="ECO:0007669"/>
    <property type="project" value="InterPro"/>
</dbReference>
<dbReference type="HOGENOM" id="CLU_005679_11_2_9"/>
<evidence type="ECO:0000256" key="7">
    <source>
        <dbReference type="ARBA" id="ARBA00023315"/>
    </source>
</evidence>
<keyword evidence="7 10" id="KW-0012">Acyltransferase</keyword>
<feature type="domain" description="Acyltransferase 3" evidence="9">
    <location>
        <begin position="8"/>
        <end position="336"/>
    </location>
</feature>
<evidence type="ECO:0000256" key="1">
    <source>
        <dbReference type="ARBA" id="ARBA00004651"/>
    </source>
</evidence>
<evidence type="ECO:0000313" key="11">
    <source>
        <dbReference type="Proteomes" id="UP000003645"/>
    </source>
</evidence>
<dbReference type="PANTHER" id="PTHR23028">
    <property type="entry name" value="ACETYLTRANSFERASE"/>
    <property type="match status" value="1"/>
</dbReference>
<feature type="transmembrane region" description="Helical" evidence="8">
    <location>
        <begin position="170"/>
        <end position="187"/>
    </location>
</feature>
<dbReference type="Proteomes" id="UP000003645">
    <property type="component" value="Chromosome"/>
</dbReference>
<evidence type="ECO:0000313" key="10">
    <source>
        <dbReference type="EMBL" id="AJT51079.1"/>
    </source>
</evidence>
<accession>A0A0D4CM01</accession>
<dbReference type="GO" id="GO:0009103">
    <property type="term" value="P:lipopolysaccharide biosynthetic process"/>
    <property type="evidence" value="ECO:0007669"/>
    <property type="project" value="TreeGrafter"/>
</dbReference>
<sequence length="610" mass="69148">MRSKQYVTGIDGVRTLAVLGVIIYHLLPTTLPGGYLGVPLFLLISGYFVTLQLVRQMDQTGGIQLTKFYLKRLRRLYPVLIVMLTVTTAYITLFARDLLHNIKSTIATNLLWVYNWWEIGHGQSYFDRFNGESPFTHLWTLGVEAQFYFLWPLILFMLFLILRKRSKIKWTVFILAAASAVEMALLFDPQNINRVYYGTDTRAFSLLLGSWLALCWPIDRLNASLTAHAARILDGVGIGALLITLLGFFTLPGQSSWTYRGGMFFYSLIGMILIATVVHPGSHMNRWLTNPFFTWIGQRSYGIYVYQLPVMVFYERVVEIGRHPVINALVECLLILAISEFSYRLVEQPLAHYQWRYLPASIRHWIDFKMHDWHQWLKVGPVVIICFIALCGLMLPSKPAKKSAVQTRIEKSRQATAAKNKQIAKGKTAKVNVNSKSLQKKYGLTSNQLKAASELKVTAIGDSVMADASQDIQEIMPHAYVDAEVGRQGSATPAVIKDLKAKGQLQKNVILNLGTNGAMDSQTINDILTAIGKNHQVYWITPHVPTRDWEQTVCDQIKQAAKQNANVHVIDWNQAANGHAEWFAQDKVHMNEQGNAYFTRLIVKTILKNK</sequence>
<keyword evidence="11" id="KW-1185">Reference proteome</keyword>
<dbReference type="OrthoDB" id="9796461at2"/>
<dbReference type="RefSeq" id="WP_039945950.1">
    <property type="nucleotide sequence ID" value="NZ_CP011013.1"/>
</dbReference>
<protein>
    <submittedName>
        <fullName evidence="10">Acyltransferase</fullName>
    </submittedName>
</protein>
<dbReference type="InterPro" id="IPR050879">
    <property type="entry name" value="Acyltransferase_3"/>
</dbReference>
<dbReference type="AlphaFoldDB" id="A0A0D4CM01"/>
<feature type="transmembrane region" description="Helical" evidence="8">
    <location>
        <begin position="75"/>
        <end position="95"/>
    </location>
</feature>
<feature type="transmembrane region" description="Helical" evidence="8">
    <location>
        <begin position="33"/>
        <end position="54"/>
    </location>
</feature>
<keyword evidence="3 10" id="KW-0808">Transferase</keyword>
<dbReference type="Gene3D" id="3.40.50.1110">
    <property type="entry name" value="SGNH hydrolase"/>
    <property type="match status" value="1"/>
</dbReference>
<keyword evidence="5 8" id="KW-1133">Transmembrane helix</keyword>
<evidence type="ECO:0000256" key="8">
    <source>
        <dbReference type="SAM" id="Phobius"/>
    </source>
</evidence>
<name>A0A0D4CM01_LIMMU</name>
<evidence type="ECO:0000256" key="4">
    <source>
        <dbReference type="ARBA" id="ARBA00022692"/>
    </source>
</evidence>
<evidence type="ECO:0000256" key="6">
    <source>
        <dbReference type="ARBA" id="ARBA00023136"/>
    </source>
</evidence>
<evidence type="ECO:0000256" key="2">
    <source>
        <dbReference type="ARBA" id="ARBA00022475"/>
    </source>
</evidence>
<evidence type="ECO:0000256" key="3">
    <source>
        <dbReference type="ARBA" id="ARBA00022679"/>
    </source>
</evidence>
<feature type="transmembrane region" description="Helical" evidence="8">
    <location>
        <begin position="229"/>
        <end position="251"/>
    </location>
</feature>
<dbReference type="SUPFAM" id="SSF52266">
    <property type="entry name" value="SGNH hydrolase"/>
    <property type="match status" value="1"/>
</dbReference>
<dbReference type="CDD" id="cd01840">
    <property type="entry name" value="SGNH_hydrolase_yrhL_like"/>
    <property type="match status" value="1"/>
</dbReference>
<proteinExistence type="predicted"/>
<dbReference type="EMBL" id="CP011013">
    <property type="protein sequence ID" value="AJT51079.1"/>
    <property type="molecule type" value="Genomic_DNA"/>
</dbReference>
<organism evidence="10 11">
    <name type="scientific">Limosilactobacillus mucosae LM1</name>
    <dbReference type="NCBI Taxonomy" id="1130798"/>
    <lineage>
        <taxon>Bacteria</taxon>
        <taxon>Bacillati</taxon>
        <taxon>Bacillota</taxon>
        <taxon>Bacilli</taxon>
        <taxon>Lactobacillales</taxon>
        <taxon>Lactobacillaceae</taxon>
        <taxon>Limosilactobacillus</taxon>
    </lineage>
</organism>
<dbReference type="Pfam" id="PF01757">
    <property type="entry name" value="Acyl_transf_3"/>
    <property type="match status" value="1"/>
</dbReference>
<feature type="transmembrane region" description="Helical" evidence="8">
    <location>
        <begin position="263"/>
        <end position="281"/>
    </location>
</feature>
<keyword evidence="4 8" id="KW-0812">Transmembrane</keyword>
<dbReference type="STRING" id="1130798.LBLM1_08985"/>
<feature type="transmembrane region" description="Helical" evidence="8">
    <location>
        <begin position="145"/>
        <end position="163"/>
    </location>
</feature>
<evidence type="ECO:0000259" key="9">
    <source>
        <dbReference type="Pfam" id="PF01757"/>
    </source>
</evidence>
<dbReference type="KEGG" id="lmu:LBLM1_08985"/>
<dbReference type="GO" id="GO:0005886">
    <property type="term" value="C:plasma membrane"/>
    <property type="evidence" value="ECO:0007669"/>
    <property type="project" value="UniProtKB-SubCell"/>
</dbReference>
<evidence type="ECO:0000256" key="5">
    <source>
        <dbReference type="ARBA" id="ARBA00022989"/>
    </source>
</evidence>
<feature type="transmembrane region" description="Helical" evidence="8">
    <location>
        <begin position="7"/>
        <end position="27"/>
    </location>
</feature>